<feature type="compositionally biased region" description="Basic and acidic residues" evidence="1">
    <location>
        <begin position="72"/>
        <end position="98"/>
    </location>
</feature>
<accession>A0A3N0Z4W3</accession>
<dbReference type="EMBL" id="RJVU01011283">
    <property type="protein sequence ID" value="ROL53361.1"/>
    <property type="molecule type" value="Genomic_DNA"/>
</dbReference>
<feature type="region of interest" description="Disordered" evidence="1">
    <location>
        <begin position="72"/>
        <end position="122"/>
    </location>
</feature>
<gene>
    <name evidence="2" type="ORF">DPX16_20471</name>
</gene>
<reference evidence="2 3" key="1">
    <citation type="submission" date="2018-10" db="EMBL/GenBank/DDBJ databases">
        <title>Genome assembly for a Yunnan-Guizhou Plateau 3E fish, Anabarilius grahami (Regan), and its evolutionary and genetic applications.</title>
        <authorList>
            <person name="Jiang W."/>
        </authorList>
    </citation>
    <scope>NUCLEOTIDE SEQUENCE [LARGE SCALE GENOMIC DNA]</scope>
    <source>
        <strain evidence="2">AG-KIZ</strain>
        <tissue evidence="2">Muscle</tissue>
    </source>
</reference>
<proteinExistence type="predicted"/>
<protein>
    <submittedName>
        <fullName evidence="2">Uncharacterized protein</fullName>
    </submittedName>
</protein>
<name>A0A3N0Z4W3_ANAGA</name>
<organism evidence="2 3">
    <name type="scientific">Anabarilius grahami</name>
    <name type="common">Kanglang fish</name>
    <name type="synonym">Barilius grahami</name>
    <dbReference type="NCBI Taxonomy" id="495550"/>
    <lineage>
        <taxon>Eukaryota</taxon>
        <taxon>Metazoa</taxon>
        <taxon>Chordata</taxon>
        <taxon>Craniata</taxon>
        <taxon>Vertebrata</taxon>
        <taxon>Euteleostomi</taxon>
        <taxon>Actinopterygii</taxon>
        <taxon>Neopterygii</taxon>
        <taxon>Teleostei</taxon>
        <taxon>Ostariophysi</taxon>
        <taxon>Cypriniformes</taxon>
        <taxon>Xenocyprididae</taxon>
        <taxon>Xenocypridinae</taxon>
        <taxon>Xenocypridinae incertae sedis</taxon>
        <taxon>Anabarilius</taxon>
    </lineage>
</organism>
<evidence type="ECO:0000313" key="3">
    <source>
        <dbReference type="Proteomes" id="UP000281406"/>
    </source>
</evidence>
<dbReference type="Proteomes" id="UP000281406">
    <property type="component" value="Unassembled WGS sequence"/>
</dbReference>
<comment type="caution">
    <text evidence="2">The sequence shown here is derived from an EMBL/GenBank/DDBJ whole genome shotgun (WGS) entry which is preliminary data.</text>
</comment>
<evidence type="ECO:0000256" key="1">
    <source>
        <dbReference type="SAM" id="MobiDB-lite"/>
    </source>
</evidence>
<sequence length="122" mass="14345">MTSIRRASPRSISFVCVTDGSRRCFDSFTHFISSSRVPSWPKYHHMQATHTQRAHLPQHTALFWMFERRKVEEEEESKMEVTEKEDEKKVKREEERQARRGHIPQLTAREKCMSAAEAASPL</sequence>
<dbReference type="AlphaFoldDB" id="A0A3N0Z4W3"/>
<keyword evidence="3" id="KW-1185">Reference proteome</keyword>
<evidence type="ECO:0000313" key="2">
    <source>
        <dbReference type="EMBL" id="ROL53361.1"/>
    </source>
</evidence>